<gene>
    <name evidence="2" type="ORF">SMSP2_02342</name>
</gene>
<protein>
    <submittedName>
        <fullName evidence="2">Uncharacterized protein</fullName>
    </submittedName>
</protein>
<keyword evidence="1" id="KW-1133">Transmembrane helix</keyword>
<dbReference type="Proteomes" id="UP000188181">
    <property type="component" value="Chromosome"/>
</dbReference>
<keyword evidence="3" id="KW-1185">Reference proteome</keyword>
<sequence length="627" mass="68365">MRNHKASAVVVIIIILAVIAAGVLFFYPKKSPVAVLPLSASAVDLVPQDTLLCVLVNDIETTSKNLDEFMIGLSPVPVSAGMGVKMGIISIFGEKHAPAIDTSGDMAVFAFKMAQENPDNAGPLKEIAAAAVVPLSEPELLTKDNPAVEGPDAGGIYRLTAMGQRIAFKPIAGTKYALAAAEYAGIDPAKVINAVESSDKSIAQSMDKNVLTASGQYPIWTYFDIESVNKHYGPMLEGYLQIGRGAAAKQLENAPKEGAAASQLGLKFLNNYFDLLKLFMNQGKSLSIAFDIRPDMVKFKKTFFALPDTPMASYFVEDARLLNLALSKYAAQDSFMTLAMKVDTHSYRELSSLAVDWAADILCGGESDELLKKAKKSMDDMFDSMGGDYMYSLNLGGDGGMFAGNYVLEVKDGEKYNQAIEAAVEFWTSPELLKFTEELGFKLDFAIEKDAFEIEGHPVDRAKLNITMLEQDSNEAQAIKKIFGEGLEYYWTVSDQLWLCTVGSGGRERLAAMLSEQPTPAAQPFLDALSKVVDYQTADMAGTYNYAQALLWSLDFAQVLGETEIDTSQLTCDSRISFASKFLDNGAKFEAAVPKEHIKEIVDIFMKLKELESQKKPENQPATDSTQ</sequence>
<proteinExistence type="predicted"/>
<organism evidence="2 3">
    <name type="scientific">Limihaloglobus sulfuriphilus</name>
    <dbReference type="NCBI Taxonomy" id="1851148"/>
    <lineage>
        <taxon>Bacteria</taxon>
        <taxon>Pseudomonadati</taxon>
        <taxon>Planctomycetota</taxon>
        <taxon>Phycisphaerae</taxon>
        <taxon>Sedimentisphaerales</taxon>
        <taxon>Sedimentisphaeraceae</taxon>
        <taxon>Limihaloglobus</taxon>
    </lineage>
</organism>
<evidence type="ECO:0000313" key="3">
    <source>
        <dbReference type="Proteomes" id="UP000188181"/>
    </source>
</evidence>
<feature type="transmembrane region" description="Helical" evidence="1">
    <location>
        <begin position="7"/>
        <end position="27"/>
    </location>
</feature>
<reference evidence="3" key="1">
    <citation type="submission" date="2017-02" db="EMBL/GenBank/DDBJ databases">
        <title>Comparative genomics and description of representatives of a novel lineage of planctomycetes thriving in anoxic sediments.</title>
        <authorList>
            <person name="Spring S."/>
            <person name="Bunk B."/>
            <person name="Sproer C."/>
        </authorList>
    </citation>
    <scope>NUCLEOTIDE SEQUENCE [LARGE SCALE GENOMIC DNA]</scope>
    <source>
        <strain evidence="3">SM-Chi-D1</strain>
    </source>
</reference>
<evidence type="ECO:0000256" key="1">
    <source>
        <dbReference type="SAM" id="Phobius"/>
    </source>
</evidence>
<dbReference type="KEGG" id="pbas:SMSP2_02342"/>
<dbReference type="EMBL" id="CP019646">
    <property type="protein sequence ID" value="AQQ71963.1"/>
    <property type="molecule type" value="Genomic_DNA"/>
</dbReference>
<keyword evidence="1" id="KW-0472">Membrane</keyword>
<name>A0A1R7T5X9_9BACT</name>
<evidence type="ECO:0000313" key="2">
    <source>
        <dbReference type="EMBL" id="AQQ71963.1"/>
    </source>
</evidence>
<dbReference type="AlphaFoldDB" id="A0A1R7T5X9"/>
<accession>A0A1R7T5X9</accession>
<keyword evidence="1" id="KW-0812">Transmembrane</keyword>
<dbReference type="RefSeq" id="WP_146684203.1">
    <property type="nucleotide sequence ID" value="NZ_CP019646.1"/>
</dbReference>